<protein>
    <submittedName>
        <fullName evidence="1">Uncharacterized protein</fullName>
    </submittedName>
</protein>
<gene>
    <name evidence="1" type="ORF">QFC21_005331</name>
</gene>
<proteinExistence type="predicted"/>
<dbReference type="EMBL" id="JASBWT010000020">
    <property type="protein sequence ID" value="KAJ9095969.1"/>
    <property type="molecule type" value="Genomic_DNA"/>
</dbReference>
<reference evidence="1" key="1">
    <citation type="submission" date="2023-04" db="EMBL/GenBank/DDBJ databases">
        <title>Draft Genome sequencing of Naganishia species isolated from polar environments using Oxford Nanopore Technology.</title>
        <authorList>
            <person name="Leo P."/>
            <person name="Venkateswaran K."/>
        </authorList>
    </citation>
    <scope>NUCLEOTIDE SEQUENCE</scope>
    <source>
        <strain evidence="1">MNA-CCFEE 5423</strain>
    </source>
</reference>
<name>A0ACC2VAF9_9TREE</name>
<keyword evidence="2" id="KW-1185">Reference proteome</keyword>
<evidence type="ECO:0000313" key="1">
    <source>
        <dbReference type="EMBL" id="KAJ9095969.1"/>
    </source>
</evidence>
<evidence type="ECO:0000313" key="2">
    <source>
        <dbReference type="Proteomes" id="UP001227268"/>
    </source>
</evidence>
<organism evidence="1 2">
    <name type="scientific">Naganishia friedmannii</name>
    <dbReference type="NCBI Taxonomy" id="89922"/>
    <lineage>
        <taxon>Eukaryota</taxon>
        <taxon>Fungi</taxon>
        <taxon>Dikarya</taxon>
        <taxon>Basidiomycota</taxon>
        <taxon>Agaricomycotina</taxon>
        <taxon>Tremellomycetes</taxon>
        <taxon>Filobasidiales</taxon>
        <taxon>Filobasidiaceae</taxon>
        <taxon>Naganishia</taxon>
    </lineage>
</organism>
<sequence length="364" mass="40748">MQNAQQPVEFLARSKLDKVIEQGERLSKGSWELSTQLQSRLELDNSELTPFATGSDIDHSPFSIPDLPNHLITLAENTLRARPTAQEFPAGNGQVLCLDDAAGDPASLGIACLIYALAEDNDIQSRQMKDEDTLMVKGVGMMQAVDSEIEFLDKSACRAHYGLLQGNPDAQIKYWQKAYDQCRVYRHHLRRSDGLWKHIIMGPDKIDPWPWATSNGWAAAGILRVLATMQKAHEQVQSELKSQMADLGSWAREIVEATAKRVTNDGMVREYIDEPDFQGESCGTALLAYAAYRLAQLRVTSDFIPFAERARHAVSKLIKPDGLLDKVCDIVDERKWRESSAEGQAFVVLLEAAARDYWNARQES</sequence>
<dbReference type="Proteomes" id="UP001227268">
    <property type="component" value="Unassembled WGS sequence"/>
</dbReference>
<comment type="caution">
    <text evidence="1">The sequence shown here is derived from an EMBL/GenBank/DDBJ whole genome shotgun (WGS) entry which is preliminary data.</text>
</comment>
<accession>A0ACC2VAF9</accession>